<dbReference type="GeneID" id="130495691"/>
<dbReference type="KEGG" id="rsz:130495691"/>
<keyword evidence="2" id="KW-1185">Reference proteome</keyword>
<feature type="compositionally biased region" description="Basic and acidic residues" evidence="1">
    <location>
        <begin position="174"/>
        <end position="200"/>
    </location>
</feature>
<accession>A0A9W3BV20</accession>
<dbReference type="AlphaFoldDB" id="A0A9W3BV20"/>
<feature type="region of interest" description="Disordered" evidence="1">
    <location>
        <begin position="130"/>
        <end position="225"/>
    </location>
</feature>
<evidence type="ECO:0000313" key="3">
    <source>
        <dbReference type="RefSeq" id="XP_056843140.1"/>
    </source>
</evidence>
<reference evidence="3" key="2">
    <citation type="submission" date="2025-08" db="UniProtKB">
        <authorList>
            <consortium name="RefSeq"/>
        </authorList>
    </citation>
    <scope>IDENTIFICATION</scope>
    <source>
        <tissue evidence="3">Leaf</tissue>
    </source>
</reference>
<evidence type="ECO:0000313" key="2">
    <source>
        <dbReference type="Proteomes" id="UP000504610"/>
    </source>
</evidence>
<organism evidence="2 3">
    <name type="scientific">Raphanus sativus</name>
    <name type="common">Radish</name>
    <name type="synonym">Raphanus raphanistrum var. sativus</name>
    <dbReference type="NCBI Taxonomy" id="3726"/>
    <lineage>
        <taxon>Eukaryota</taxon>
        <taxon>Viridiplantae</taxon>
        <taxon>Streptophyta</taxon>
        <taxon>Embryophyta</taxon>
        <taxon>Tracheophyta</taxon>
        <taxon>Spermatophyta</taxon>
        <taxon>Magnoliopsida</taxon>
        <taxon>eudicotyledons</taxon>
        <taxon>Gunneridae</taxon>
        <taxon>Pentapetalae</taxon>
        <taxon>rosids</taxon>
        <taxon>malvids</taxon>
        <taxon>Brassicales</taxon>
        <taxon>Brassicaceae</taxon>
        <taxon>Brassiceae</taxon>
        <taxon>Raphanus</taxon>
    </lineage>
</organism>
<name>A0A9W3BV20_RAPSA</name>
<gene>
    <name evidence="3" type="primary">LOC130495691</name>
</gene>
<dbReference type="RefSeq" id="XP_056843140.1">
    <property type="nucleotide sequence ID" value="XM_056987160.1"/>
</dbReference>
<sequence>MRIYMNCVDPEERRIREARMKMTLDELSRDPLAQRVCLRLESAPVISKERNRSQGRVENPGIQDISESSAGRPIDQTSVMEQTGGNYVNTNEGINAAGIIMEPAKELGEKLHISPQKKETEMERKYRHDLVNPRQQEHGGFVMGSHVTRSGEGDARSRSSKRSNASWVHRSQNKRRETGQYGDESRKGNEEGPLKRKATNDGEATSKVSKKNEGLMVHQKPSNSQ</sequence>
<reference evidence="2" key="1">
    <citation type="journal article" date="2019" name="Database">
        <title>The radish genome database (RadishGD): an integrated information resource for radish genomics.</title>
        <authorList>
            <person name="Yu H.J."/>
            <person name="Baek S."/>
            <person name="Lee Y.J."/>
            <person name="Cho A."/>
            <person name="Mun J.H."/>
        </authorList>
    </citation>
    <scope>NUCLEOTIDE SEQUENCE [LARGE SCALE GENOMIC DNA]</scope>
    <source>
        <strain evidence="2">cv. WK10039</strain>
    </source>
</reference>
<dbReference type="Proteomes" id="UP000504610">
    <property type="component" value="Chromosome 6"/>
</dbReference>
<evidence type="ECO:0000256" key="1">
    <source>
        <dbReference type="SAM" id="MobiDB-lite"/>
    </source>
</evidence>
<dbReference type="OrthoDB" id="1063503at2759"/>
<protein>
    <submittedName>
        <fullName evidence="3">Uncharacterized protein LOC130495691</fullName>
    </submittedName>
</protein>
<proteinExistence type="predicted"/>
<feature type="compositionally biased region" description="Polar residues" evidence="1">
    <location>
        <begin position="65"/>
        <end position="74"/>
    </location>
</feature>
<feature type="region of interest" description="Disordered" evidence="1">
    <location>
        <begin position="50"/>
        <end position="74"/>
    </location>
</feature>